<dbReference type="AlphaFoldDB" id="A0A382QT43"/>
<name>A0A382QT43_9ZZZZ</name>
<reference evidence="1" key="1">
    <citation type="submission" date="2018-05" db="EMBL/GenBank/DDBJ databases">
        <authorList>
            <person name="Lanie J.A."/>
            <person name="Ng W.-L."/>
            <person name="Kazmierczak K.M."/>
            <person name="Andrzejewski T.M."/>
            <person name="Davidsen T.M."/>
            <person name="Wayne K.J."/>
            <person name="Tettelin H."/>
            <person name="Glass J.I."/>
            <person name="Rusch D."/>
            <person name="Podicherti R."/>
            <person name="Tsui H.-C.T."/>
            <person name="Winkler M.E."/>
        </authorList>
    </citation>
    <scope>NUCLEOTIDE SEQUENCE</scope>
</reference>
<dbReference type="InterPro" id="IPR017850">
    <property type="entry name" value="Alkaline_phosphatase_core_sf"/>
</dbReference>
<dbReference type="InterPro" id="IPR002591">
    <property type="entry name" value="Phosphodiest/P_Trfase"/>
</dbReference>
<protein>
    <recommendedName>
        <fullName evidence="2">Phosphonoacetate hydrolase</fullName>
    </recommendedName>
</protein>
<evidence type="ECO:0000313" key="1">
    <source>
        <dbReference type="EMBL" id="SVC88127.1"/>
    </source>
</evidence>
<dbReference type="PANTHER" id="PTHR10151">
    <property type="entry name" value="ECTONUCLEOTIDE PYROPHOSPHATASE/PHOSPHODIESTERASE"/>
    <property type="match status" value="1"/>
</dbReference>
<dbReference type="EMBL" id="UINC01116407">
    <property type="protein sequence ID" value="SVC88127.1"/>
    <property type="molecule type" value="Genomic_DNA"/>
</dbReference>
<accession>A0A382QT43</accession>
<organism evidence="1">
    <name type="scientific">marine metagenome</name>
    <dbReference type="NCBI Taxonomy" id="408172"/>
    <lineage>
        <taxon>unclassified sequences</taxon>
        <taxon>metagenomes</taxon>
        <taxon>ecological metagenomes</taxon>
    </lineage>
</organism>
<feature type="non-terminal residue" evidence="1">
    <location>
        <position position="329"/>
    </location>
</feature>
<gene>
    <name evidence="1" type="ORF">METZ01_LOCUS340981</name>
</gene>
<dbReference type="GO" id="GO:0016787">
    <property type="term" value="F:hydrolase activity"/>
    <property type="evidence" value="ECO:0007669"/>
    <property type="project" value="UniProtKB-ARBA"/>
</dbReference>
<dbReference type="Pfam" id="PF01663">
    <property type="entry name" value="Phosphodiest"/>
    <property type="match status" value="1"/>
</dbReference>
<sequence length="329" mass="35231">RRRHPKGVCVNPGPALTVNGRTYSIPPTPIVGICLDGCEPAYLDEAAHLMPQLQAMIAAGTRGEAHSVVPSFTNPNNVAIVTGVPPDVNGIPGNYYYDPEADEEVLMQDPRWLRCSTLLAGFAEAGLDVAAVTTKDKLRAFLSEGLPPSSIRFSVEKAHEVTLEVNGIASVTDLVGRDNPGIYDPEASVFCIEAGARLMTRTPPPHVLYLSTTDFVQHKYTPGSAGANAFYARVDLFLGELHRSGAIVGITADHGMNGKTKADGSPKVEYLESLLREAGVEEARVILPITDPYVVHHGALGSYATIYLHENHVERATGCLQAVAGVERV</sequence>
<dbReference type="SUPFAM" id="SSF53649">
    <property type="entry name" value="Alkaline phosphatase-like"/>
    <property type="match status" value="1"/>
</dbReference>
<feature type="non-terminal residue" evidence="1">
    <location>
        <position position="1"/>
    </location>
</feature>
<evidence type="ECO:0008006" key="2">
    <source>
        <dbReference type="Google" id="ProtNLM"/>
    </source>
</evidence>
<dbReference type="Gene3D" id="3.40.720.10">
    <property type="entry name" value="Alkaline Phosphatase, subunit A"/>
    <property type="match status" value="1"/>
</dbReference>
<dbReference type="PANTHER" id="PTHR10151:SF120">
    <property type="entry name" value="BIS(5'-ADENOSYL)-TRIPHOSPHATASE"/>
    <property type="match status" value="1"/>
</dbReference>
<proteinExistence type="predicted"/>